<evidence type="ECO:0000313" key="2">
    <source>
        <dbReference type="EMBL" id="BEG99195.1"/>
    </source>
</evidence>
<dbReference type="RefSeq" id="WP_353329560.1">
    <property type="nucleotide sequence ID" value="NZ_AP028055.1"/>
</dbReference>
<protein>
    <recommendedName>
        <fullName evidence="4">MFS transporter</fullName>
    </recommendedName>
</protein>
<sequence>MFKYKKNIYSCLLYNFICFGNLKLVEAGGHLEHSFVGVIGAGFLFGLGYGMFDSNNMPILCQFVTARHRATAYGIMNMVGVFAGAAVTQLLGKWTDGGNLGIGFAMLAFVVAIALIVQLYFLRPVADNVE</sequence>
<dbReference type="SUPFAM" id="SSF103473">
    <property type="entry name" value="MFS general substrate transporter"/>
    <property type="match status" value="1"/>
</dbReference>
<evidence type="ECO:0000256" key="1">
    <source>
        <dbReference type="SAM" id="Phobius"/>
    </source>
</evidence>
<reference evidence="2 3" key="1">
    <citation type="submission" date="2023-04" db="EMBL/GenBank/DDBJ databases">
        <title>Draft genome sequence of acteroides sedimenti strain YN3PY1.</title>
        <authorList>
            <person name="Yoshida N."/>
        </authorList>
    </citation>
    <scope>NUCLEOTIDE SEQUENCE [LARGE SCALE GENOMIC DNA]</scope>
    <source>
        <strain evidence="2 3">YN3PY1</strain>
    </source>
</reference>
<feature type="transmembrane region" description="Helical" evidence="1">
    <location>
        <begin position="100"/>
        <end position="122"/>
    </location>
</feature>
<gene>
    <name evidence="2" type="ORF">BSYN_14600</name>
</gene>
<accession>A0ABN6Z3T5</accession>
<evidence type="ECO:0000313" key="3">
    <source>
        <dbReference type="Proteomes" id="UP001496674"/>
    </source>
</evidence>
<keyword evidence="1" id="KW-1133">Transmembrane helix</keyword>
<name>A0ABN6Z3T5_9BACE</name>
<dbReference type="EMBL" id="AP028055">
    <property type="protein sequence ID" value="BEG99195.1"/>
    <property type="molecule type" value="Genomic_DNA"/>
</dbReference>
<dbReference type="Gene3D" id="1.20.1250.20">
    <property type="entry name" value="MFS general substrate transporter like domains"/>
    <property type="match status" value="1"/>
</dbReference>
<feature type="transmembrane region" description="Helical" evidence="1">
    <location>
        <begin position="31"/>
        <end position="52"/>
    </location>
</feature>
<keyword evidence="1" id="KW-0812">Transmembrane</keyword>
<evidence type="ECO:0008006" key="4">
    <source>
        <dbReference type="Google" id="ProtNLM"/>
    </source>
</evidence>
<feature type="transmembrane region" description="Helical" evidence="1">
    <location>
        <begin position="73"/>
        <end position="94"/>
    </location>
</feature>
<proteinExistence type="predicted"/>
<dbReference type="InterPro" id="IPR036259">
    <property type="entry name" value="MFS_trans_sf"/>
</dbReference>
<keyword evidence="1" id="KW-0472">Membrane</keyword>
<keyword evidence="3" id="KW-1185">Reference proteome</keyword>
<organism evidence="2 3">
    <name type="scientific">Bacteroides sedimenti</name>
    <dbReference type="NCBI Taxonomy" id="2136147"/>
    <lineage>
        <taxon>Bacteria</taxon>
        <taxon>Pseudomonadati</taxon>
        <taxon>Bacteroidota</taxon>
        <taxon>Bacteroidia</taxon>
        <taxon>Bacteroidales</taxon>
        <taxon>Bacteroidaceae</taxon>
        <taxon>Bacteroides</taxon>
    </lineage>
</organism>
<feature type="transmembrane region" description="Helical" evidence="1">
    <location>
        <begin position="7"/>
        <end position="25"/>
    </location>
</feature>
<dbReference type="Proteomes" id="UP001496674">
    <property type="component" value="Chromosome"/>
</dbReference>